<feature type="repeat" description="TPR" evidence="3">
    <location>
        <begin position="321"/>
        <end position="354"/>
    </location>
</feature>
<feature type="non-terminal residue" evidence="6">
    <location>
        <position position="449"/>
    </location>
</feature>
<dbReference type="InterPro" id="IPR003540">
    <property type="entry name" value="ADP-ribosyltransferase"/>
</dbReference>
<evidence type="ECO:0000313" key="6">
    <source>
        <dbReference type="EMBL" id="CAF4372951.1"/>
    </source>
</evidence>
<dbReference type="AlphaFoldDB" id="A0A8S2V0J2"/>
<evidence type="ECO:0000256" key="2">
    <source>
        <dbReference type="ARBA" id="ARBA00022803"/>
    </source>
</evidence>
<feature type="repeat" description="TPR" evidence="3">
    <location>
        <begin position="363"/>
        <end position="396"/>
    </location>
</feature>
<dbReference type="GO" id="GO:0005576">
    <property type="term" value="C:extracellular region"/>
    <property type="evidence" value="ECO:0007669"/>
    <property type="project" value="InterPro"/>
</dbReference>
<keyword evidence="2 3" id="KW-0802">TPR repeat</keyword>
<dbReference type="Proteomes" id="UP000677228">
    <property type="component" value="Unassembled WGS sequence"/>
</dbReference>
<evidence type="ECO:0000256" key="1">
    <source>
        <dbReference type="ARBA" id="ARBA00022737"/>
    </source>
</evidence>
<feature type="repeat" description="TPR" evidence="3">
    <location>
        <begin position="239"/>
        <end position="272"/>
    </location>
</feature>
<gene>
    <name evidence="5" type="ORF">OVA965_LOCUS40670</name>
    <name evidence="6" type="ORF">TMI583_LOCUS42144</name>
</gene>
<keyword evidence="1" id="KW-0677">Repeat</keyword>
<name>A0A8S2V0J2_9BILA</name>
<evidence type="ECO:0000313" key="5">
    <source>
        <dbReference type="EMBL" id="CAF1576049.1"/>
    </source>
</evidence>
<feature type="domain" description="ADP ribosyltransferase" evidence="4">
    <location>
        <begin position="10"/>
        <end position="128"/>
    </location>
</feature>
<dbReference type="InterPro" id="IPR011990">
    <property type="entry name" value="TPR-like_helical_dom_sf"/>
</dbReference>
<dbReference type="EMBL" id="CAJOBA010067695">
    <property type="protein sequence ID" value="CAF4372951.1"/>
    <property type="molecule type" value="Genomic_DNA"/>
</dbReference>
<dbReference type="PROSITE" id="PS51996">
    <property type="entry name" value="TR_MART"/>
    <property type="match status" value="1"/>
</dbReference>
<dbReference type="EMBL" id="CAJNOK010044778">
    <property type="protein sequence ID" value="CAF1576049.1"/>
    <property type="molecule type" value="Genomic_DNA"/>
</dbReference>
<dbReference type="Pfam" id="PF03496">
    <property type="entry name" value="ADPrib_exo_Tox"/>
    <property type="match status" value="1"/>
</dbReference>
<feature type="repeat" description="TPR" evidence="3">
    <location>
        <begin position="159"/>
        <end position="192"/>
    </location>
</feature>
<sequence length="449" mass="51974">RVRDGSQNQSKKSNTIIVYRGQHLINNDLEYLQENKHSYITFNGFLSTTLNKDIALNFARRKPSSTTQNNDDDDVLSVLFEIHVNTKLKTKPYANINKISEFQKEQEVLFGIGSVFEIDDVIEYEDDNQIWKIKLKMCNDECGIIKDFVEHVKNEIGETNSITMFGELLRRMGNYDQAGIYYKRLLKESTNNTKEQTILYNGLGLVYIDKGDIDEAFNCHTHALHILGKTELIPDIHLSNTYNNLGTVYFNKNNLDKSLEYHMKALNIREQLKKNDLIAMSYNHIGNIYSSLNKCQDSLKYYKLSLEIQQKILPESHPLIAISYNNIGNAYYDCGFIDKSLDYFQRALTLYKNVFPDTHPHIAATYTNIGLALSSKDEYEQAIDYYKKALDIYETIDNQKQIATIYEHIGIAYSELGLHEKSSKYIEKSQDLLDVIEPEYNQRNLKESS</sequence>
<dbReference type="InterPro" id="IPR019734">
    <property type="entry name" value="TPR_rpt"/>
</dbReference>
<proteinExistence type="predicted"/>
<dbReference type="Gene3D" id="1.25.40.10">
    <property type="entry name" value="Tetratricopeptide repeat domain"/>
    <property type="match status" value="2"/>
</dbReference>
<dbReference type="SMART" id="SM00028">
    <property type="entry name" value="TPR"/>
    <property type="match status" value="7"/>
</dbReference>
<dbReference type="Proteomes" id="UP000682733">
    <property type="component" value="Unassembled WGS sequence"/>
</dbReference>
<organism evidence="6 7">
    <name type="scientific">Didymodactylos carnosus</name>
    <dbReference type="NCBI Taxonomy" id="1234261"/>
    <lineage>
        <taxon>Eukaryota</taxon>
        <taxon>Metazoa</taxon>
        <taxon>Spiralia</taxon>
        <taxon>Gnathifera</taxon>
        <taxon>Rotifera</taxon>
        <taxon>Eurotatoria</taxon>
        <taxon>Bdelloidea</taxon>
        <taxon>Philodinida</taxon>
        <taxon>Philodinidae</taxon>
        <taxon>Didymodactylos</taxon>
    </lineage>
</organism>
<dbReference type="Gene3D" id="3.90.176.10">
    <property type="entry name" value="Toxin ADP-ribosyltransferase, Chain A, domain 1"/>
    <property type="match status" value="1"/>
</dbReference>
<evidence type="ECO:0000256" key="3">
    <source>
        <dbReference type="PROSITE-ProRule" id="PRU00339"/>
    </source>
</evidence>
<dbReference type="SUPFAM" id="SSF48452">
    <property type="entry name" value="TPR-like"/>
    <property type="match status" value="2"/>
</dbReference>
<dbReference type="PROSITE" id="PS50293">
    <property type="entry name" value="TPR_REGION"/>
    <property type="match status" value="1"/>
</dbReference>
<evidence type="ECO:0000259" key="4">
    <source>
        <dbReference type="Pfam" id="PF03496"/>
    </source>
</evidence>
<dbReference type="PANTHER" id="PTHR45641:SF19">
    <property type="entry name" value="NEPHROCYSTIN-3"/>
    <property type="match status" value="1"/>
</dbReference>
<accession>A0A8S2V0J2</accession>
<dbReference type="PROSITE" id="PS50005">
    <property type="entry name" value="TPR"/>
    <property type="match status" value="4"/>
</dbReference>
<protein>
    <recommendedName>
        <fullName evidence="4">ADP ribosyltransferase domain-containing protein</fullName>
    </recommendedName>
</protein>
<evidence type="ECO:0000313" key="7">
    <source>
        <dbReference type="Proteomes" id="UP000682733"/>
    </source>
</evidence>
<comment type="caution">
    <text evidence="6">The sequence shown here is derived from an EMBL/GenBank/DDBJ whole genome shotgun (WGS) entry which is preliminary data.</text>
</comment>
<dbReference type="Pfam" id="PF13181">
    <property type="entry name" value="TPR_8"/>
    <property type="match status" value="2"/>
</dbReference>
<dbReference type="PANTHER" id="PTHR45641">
    <property type="entry name" value="TETRATRICOPEPTIDE REPEAT PROTEIN (AFU_ORTHOLOGUE AFUA_6G03870)"/>
    <property type="match status" value="1"/>
</dbReference>
<dbReference type="Pfam" id="PF13424">
    <property type="entry name" value="TPR_12"/>
    <property type="match status" value="2"/>
</dbReference>
<dbReference type="SUPFAM" id="SSF56399">
    <property type="entry name" value="ADP-ribosylation"/>
    <property type="match status" value="1"/>
</dbReference>
<reference evidence="6" key="1">
    <citation type="submission" date="2021-02" db="EMBL/GenBank/DDBJ databases">
        <authorList>
            <person name="Nowell W R."/>
        </authorList>
    </citation>
    <scope>NUCLEOTIDE SEQUENCE</scope>
</reference>